<reference evidence="1 2" key="1">
    <citation type="journal article" date="2022" name="Hortic Res">
        <title>A haplotype resolved chromosomal level avocado genome allows analysis of novel avocado genes.</title>
        <authorList>
            <person name="Nath O."/>
            <person name="Fletcher S.J."/>
            <person name="Hayward A."/>
            <person name="Shaw L.M."/>
            <person name="Masouleh A.K."/>
            <person name="Furtado A."/>
            <person name="Henry R.J."/>
            <person name="Mitter N."/>
        </authorList>
    </citation>
    <scope>NUCLEOTIDE SEQUENCE [LARGE SCALE GENOMIC DNA]</scope>
    <source>
        <strain evidence="2">cv. Hass</strain>
    </source>
</reference>
<gene>
    <name evidence="1" type="ORF">MRB53_023617</name>
</gene>
<evidence type="ECO:0000313" key="2">
    <source>
        <dbReference type="Proteomes" id="UP001234297"/>
    </source>
</evidence>
<accession>A0ACC2L9Y5</accession>
<keyword evidence="2" id="KW-1185">Reference proteome</keyword>
<name>A0ACC2L9Y5_PERAE</name>
<dbReference type="EMBL" id="CM056815">
    <property type="protein sequence ID" value="KAJ8630294.1"/>
    <property type="molecule type" value="Genomic_DNA"/>
</dbReference>
<comment type="caution">
    <text evidence="1">The sequence shown here is derived from an EMBL/GenBank/DDBJ whole genome shotgun (WGS) entry which is preliminary data.</text>
</comment>
<protein>
    <submittedName>
        <fullName evidence="1">Uncharacterized protein</fullName>
    </submittedName>
</protein>
<organism evidence="1 2">
    <name type="scientific">Persea americana</name>
    <name type="common">Avocado</name>
    <dbReference type="NCBI Taxonomy" id="3435"/>
    <lineage>
        <taxon>Eukaryota</taxon>
        <taxon>Viridiplantae</taxon>
        <taxon>Streptophyta</taxon>
        <taxon>Embryophyta</taxon>
        <taxon>Tracheophyta</taxon>
        <taxon>Spermatophyta</taxon>
        <taxon>Magnoliopsida</taxon>
        <taxon>Magnoliidae</taxon>
        <taxon>Laurales</taxon>
        <taxon>Lauraceae</taxon>
        <taxon>Persea</taxon>
    </lineage>
</organism>
<proteinExistence type="predicted"/>
<sequence>MIRRSRSRSSQSSSIHPPPQPIEVPSETQSQPTPTEVGGIGHPTPTEVGGIGSISNSNIGRKRTRGSNRGIKLFNRQPDDKLIVQFNAEGQPIGENARPFATLCGIIVRTPDEERLQHLPPDVSREDWAWLVQYWGNPEVVASKNKANCSKQTLKHTGGTKSFARHRDEESKFKELSATQEGGSSSSIGDQIYTQVMGEERHGRVRVYGLGPTPTSVFGSTSRQPHAAFDEVVGELSSVHQKLQQMEEWKKNQEEEMRLLHAIIADMRQQLSAQGQDPSEGAVAVAKNAAKGIAETQNVGSDVEPVKEGEEVEKSVDGEEVETDEDKRRKSALDKLEKTSDDSMFGGELVIWKMHPTDDGRTWKVLKTLSFHRKDVIDLQWSTDGAFLVSGSVDNSCIIWDASKGSVHQTFDSHLHYVQGVAWDSLGQYLASISSNKTCRIYLNKPTGTAKGIKKMHYVCQNVLSKFEQQIVDDSKLTKSHLFHDETLPSFFRRFAWSPDGSFLLVPAGTVLN</sequence>
<dbReference type="Proteomes" id="UP001234297">
    <property type="component" value="Chromosome 7"/>
</dbReference>
<evidence type="ECO:0000313" key="1">
    <source>
        <dbReference type="EMBL" id="KAJ8630294.1"/>
    </source>
</evidence>